<dbReference type="GO" id="GO:0004519">
    <property type="term" value="F:endonuclease activity"/>
    <property type="evidence" value="ECO:0007669"/>
    <property type="project" value="UniProtKB-KW"/>
</dbReference>
<name>A0AAE4HX86_9ENTE</name>
<proteinExistence type="inferred from homology"/>
<dbReference type="GO" id="GO:0003677">
    <property type="term" value="F:DNA binding"/>
    <property type="evidence" value="ECO:0007669"/>
    <property type="project" value="UniProtKB-KW"/>
</dbReference>
<evidence type="ECO:0000256" key="3">
    <source>
        <dbReference type="ARBA" id="ARBA00023125"/>
    </source>
</evidence>
<accession>A0AAE4HX86</accession>
<dbReference type="PANTHER" id="PTHR30408">
    <property type="entry name" value="TYPE-1 RESTRICTION ENZYME ECOKI SPECIFICITY PROTEIN"/>
    <property type="match status" value="1"/>
</dbReference>
<keyword evidence="5" id="KW-0255">Endonuclease</keyword>
<dbReference type="Gene3D" id="1.10.287.1120">
    <property type="entry name" value="Bipartite methylase S protein"/>
    <property type="match status" value="1"/>
</dbReference>
<keyword evidence="2" id="KW-0680">Restriction system</keyword>
<evidence type="ECO:0000313" key="6">
    <source>
        <dbReference type="Proteomes" id="UP001180842"/>
    </source>
</evidence>
<keyword evidence="5" id="KW-0540">Nuclease</keyword>
<dbReference type="InterPro" id="IPR044946">
    <property type="entry name" value="Restrct_endonuc_typeI_TRD_sf"/>
</dbReference>
<evidence type="ECO:0000313" key="5">
    <source>
        <dbReference type="EMBL" id="MDT2735685.1"/>
    </source>
</evidence>
<evidence type="ECO:0000256" key="1">
    <source>
        <dbReference type="ARBA" id="ARBA00010923"/>
    </source>
</evidence>
<gene>
    <name evidence="5" type="ORF">P7H00_00890</name>
</gene>
<dbReference type="Pfam" id="PF01420">
    <property type="entry name" value="Methylase_S"/>
    <property type="match status" value="1"/>
</dbReference>
<dbReference type="EMBL" id="JARQAI010000001">
    <property type="protein sequence ID" value="MDT2735685.1"/>
    <property type="molecule type" value="Genomic_DNA"/>
</dbReference>
<dbReference type="EC" id="3.1.21.-" evidence="5"/>
<sequence>MFLKNGEDRPELRFTDFEEAWEQRKFEDVFLFPVSTNSLSRAQLNYKGGKIRNIHYGDVLIKYEEIIDAEQDSIPYVNDGLLSNYENNLLVDGDLVFADAAEDYTVGKACEIRNIDQQSVVSGLHTIVVRPQKESASFYWGYYLNSSAYHKQLLRLIQGTKVSSISKRNLFETKVCFPKEYKEQENIGILFKSIGNTITLHQNKLDQLKKLKSAFLQKMFI</sequence>
<organism evidence="5 6">
    <name type="scientific">Enterococcus pseudoavium</name>
    <dbReference type="NCBI Taxonomy" id="44007"/>
    <lineage>
        <taxon>Bacteria</taxon>
        <taxon>Bacillati</taxon>
        <taxon>Bacillota</taxon>
        <taxon>Bacilli</taxon>
        <taxon>Lactobacillales</taxon>
        <taxon>Enterococcaceae</taxon>
        <taxon>Enterococcus</taxon>
    </lineage>
</organism>
<dbReference type="PANTHER" id="PTHR30408:SF12">
    <property type="entry name" value="TYPE I RESTRICTION ENZYME MJAVIII SPECIFICITY SUBUNIT"/>
    <property type="match status" value="1"/>
</dbReference>
<reference evidence="5" key="1">
    <citation type="submission" date="2023-03" db="EMBL/GenBank/DDBJ databases">
        <authorList>
            <person name="Shen W."/>
            <person name="Cai J."/>
        </authorList>
    </citation>
    <scope>NUCLEOTIDE SEQUENCE</scope>
    <source>
        <strain evidence="5">P69-2</strain>
    </source>
</reference>
<comment type="caution">
    <text evidence="5">The sequence shown here is derived from an EMBL/GenBank/DDBJ whole genome shotgun (WGS) entry which is preliminary data.</text>
</comment>
<keyword evidence="3" id="KW-0238">DNA-binding</keyword>
<comment type="similarity">
    <text evidence="1">Belongs to the type-I restriction system S methylase family.</text>
</comment>
<dbReference type="SUPFAM" id="SSF116734">
    <property type="entry name" value="DNA methylase specificity domain"/>
    <property type="match status" value="1"/>
</dbReference>
<dbReference type="InterPro" id="IPR052021">
    <property type="entry name" value="Type-I_RS_S_subunit"/>
</dbReference>
<dbReference type="GO" id="GO:0009307">
    <property type="term" value="P:DNA restriction-modification system"/>
    <property type="evidence" value="ECO:0007669"/>
    <property type="project" value="UniProtKB-KW"/>
</dbReference>
<feature type="domain" description="Type I restriction modification DNA specificity" evidence="4">
    <location>
        <begin position="19"/>
        <end position="209"/>
    </location>
</feature>
<dbReference type="InterPro" id="IPR000055">
    <property type="entry name" value="Restrct_endonuc_typeI_TRD"/>
</dbReference>
<keyword evidence="5" id="KW-0378">Hydrolase</keyword>
<dbReference type="Gene3D" id="3.90.220.20">
    <property type="entry name" value="DNA methylase specificity domains"/>
    <property type="match status" value="1"/>
</dbReference>
<dbReference type="AlphaFoldDB" id="A0AAE4HX86"/>
<evidence type="ECO:0000256" key="2">
    <source>
        <dbReference type="ARBA" id="ARBA00022747"/>
    </source>
</evidence>
<protein>
    <submittedName>
        <fullName evidence="5">Restriction endonuclease subunit S</fullName>
        <ecNumber evidence="5">3.1.21.-</ecNumber>
    </submittedName>
</protein>
<dbReference type="Proteomes" id="UP001180842">
    <property type="component" value="Unassembled WGS sequence"/>
</dbReference>
<evidence type="ECO:0000259" key="4">
    <source>
        <dbReference type="Pfam" id="PF01420"/>
    </source>
</evidence>
<dbReference type="GO" id="GO:0016787">
    <property type="term" value="F:hydrolase activity"/>
    <property type="evidence" value="ECO:0007669"/>
    <property type="project" value="UniProtKB-KW"/>
</dbReference>